<dbReference type="PANTHER" id="PTHR48111">
    <property type="entry name" value="REGULATOR OF RPOS"/>
    <property type="match status" value="1"/>
</dbReference>
<evidence type="ECO:0000259" key="9">
    <source>
        <dbReference type="PROSITE" id="PS51755"/>
    </source>
</evidence>
<dbReference type="Pfam" id="PF00486">
    <property type="entry name" value="Trans_reg_C"/>
    <property type="match status" value="1"/>
</dbReference>
<evidence type="ECO:0000256" key="4">
    <source>
        <dbReference type="ARBA" id="ARBA00023125"/>
    </source>
</evidence>
<evidence type="ECO:0000256" key="6">
    <source>
        <dbReference type="PROSITE-ProRule" id="PRU00169"/>
    </source>
</evidence>
<keyword evidence="5" id="KW-0804">Transcription</keyword>
<comment type="caution">
    <text evidence="10">The sequence shown here is derived from an EMBL/GenBank/DDBJ whole genome shotgun (WGS) entry which is preliminary data.</text>
</comment>
<feature type="domain" description="OmpR/PhoB-type" evidence="9">
    <location>
        <begin position="132"/>
        <end position="229"/>
    </location>
</feature>
<feature type="modified residue" description="4-aspartylphosphate" evidence="6">
    <location>
        <position position="56"/>
    </location>
</feature>
<keyword evidence="3" id="KW-0805">Transcription regulation</keyword>
<organism evidence="10 11">
    <name type="scientific">Rhodovulum sulfidophilum</name>
    <name type="common">Rhodobacter sulfidophilus</name>
    <dbReference type="NCBI Taxonomy" id="35806"/>
    <lineage>
        <taxon>Bacteria</taxon>
        <taxon>Pseudomonadati</taxon>
        <taxon>Pseudomonadota</taxon>
        <taxon>Alphaproteobacteria</taxon>
        <taxon>Rhodobacterales</taxon>
        <taxon>Paracoccaceae</taxon>
        <taxon>Rhodovulum</taxon>
    </lineage>
</organism>
<dbReference type="AlphaFoldDB" id="A0A2W5N8Y0"/>
<dbReference type="InterPro" id="IPR036388">
    <property type="entry name" value="WH-like_DNA-bd_sf"/>
</dbReference>
<evidence type="ECO:0000313" key="10">
    <source>
        <dbReference type="EMBL" id="PZQ49921.1"/>
    </source>
</evidence>
<dbReference type="Proteomes" id="UP000249185">
    <property type="component" value="Unassembled WGS sequence"/>
</dbReference>
<keyword evidence="2" id="KW-0902">Two-component regulatory system</keyword>
<dbReference type="Gene3D" id="3.40.50.2300">
    <property type="match status" value="1"/>
</dbReference>
<dbReference type="GO" id="GO:0006355">
    <property type="term" value="P:regulation of DNA-templated transcription"/>
    <property type="evidence" value="ECO:0007669"/>
    <property type="project" value="InterPro"/>
</dbReference>
<dbReference type="PROSITE" id="PS51755">
    <property type="entry name" value="OMPR_PHOB"/>
    <property type="match status" value="1"/>
</dbReference>
<evidence type="ECO:0000256" key="5">
    <source>
        <dbReference type="ARBA" id="ARBA00023163"/>
    </source>
</evidence>
<dbReference type="GO" id="GO:0032993">
    <property type="term" value="C:protein-DNA complex"/>
    <property type="evidence" value="ECO:0007669"/>
    <property type="project" value="TreeGrafter"/>
</dbReference>
<dbReference type="InterPro" id="IPR016032">
    <property type="entry name" value="Sig_transdc_resp-reg_C-effctor"/>
</dbReference>
<dbReference type="InterPro" id="IPR001867">
    <property type="entry name" value="OmpR/PhoB-type_DNA-bd"/>
</dbReference>
<dbReference type="Gene3D" id="1.10.10.10">
    <property type="entry name" value="Winged helix-like DNA-binding domain superfamily/Winged helix DNA-binding domain"/>
    <property type="match status" value="1"/>
</dbReference>
<dbReference type="SMART" id="SM00448">
    <property type="entry name" value="REC"/>
    <property type="match status" value="1"/>
</dbReference>
<dbReference type="InterPro" id="IPR001789">
    <property type="entry name" value="Sig_transdc_resp-reg_receiver"/>
</dbReference>
<dbReference type="InterPro" id="IPR039420">
    <property type="entry name" value="WalR-like"/>
</dbReference>
<evidence type="ECO:0000256" key="2">
    <source>
        <dbReference type="ARBA" id="ARBA00023012"/>
    </source>
</evidence>
<protein>
    <submittedName>
        <fullName evidence="10">DNA-binding response regulator</fullName>
    </submittedName>
</protein>
<evidence type="ECO:0000256" key="3">
    <source>
        <dbReference type="ARBA" id="ARBA00023015"/>
    </source>
</evidence>
<reference evidence="10 11" key="1">
    <citation type="submission" date="2017-08" db="EMBL/GenBank/DDBJ databases">
        <title>Infants hospitalized years apart are colonized by the same room-sourced microbial strains.</title>
        <authorList>
            <person name="Brooks B."/>
            <person name="Olm M.R."/>
            <person name="Firek B.A."/>
            <person name="Baker R."/>
            <person name="Thomas B.C."/>
            <person name="Morowitz M.J."/>
            <person name="Banfield J.F."/>
        </authorList>
    </citation>
    <scope>NUCLEOTIDE SEQUENCE [LARGE SCALE GENOMIC DNA]</scope>
    <source>
        <strain evidence="10">S2_005_002_R2_34</strain>
    </source>
</reference>
<accession>A0A2W5N8Y0</accession>
<gene>
    <name evidence="10" type="ORF">DI556_10740</name>
</gene>
<keyword evidence="1 6" id="KW-0597">Phosphoprotein</keyword>
<keyword evidence="4 7" id="KW-0238">DNA-binding</keyword>
<dbReference type="GO" id="GO:0000156">
    <property type="term" value="F:phosphorelay response regulator activity"/>
    <property type="evidence" value="ECO:0007669"/>
    <property type="project" value="TreeGrafter"/>
</dbReference>
<dbReference type="SUPFAM" id="SSF46894">
    <property type="entry name" value="C-terminal effector domain of the bipartite response regulators"/>
    <property type="match status" value="1"/>
</dbReference>
<dbReference type="SMART" id="SM00862">
    <property type="entry name" value="Trans_reg_C"/>
    <property type="match status" value="1"/>
</dbReference>
<evidence type="ECO:0000259" key="8">
    <source>
        <dbReference type="PROSITE" id="PS50110"/>
    </source>
</evidence>
<feature type="domain" description="Response regulatory" evidence="8">
    <location>
        <begin position="7"/>
        <end position="121"/>
    </location>
</feature>
<dbReference type="GO" id="GO:0005829">
    <property type="term" value="C:cytosol"/>
    <property type="evidence" value="ECO:0007669"/>
    <property type="project" value="TreeGrafter"/>
</dbReference>
<dbReference type="EMBL" id="QFPW01000006">
    <property type="protein sequence ID" value="PZQ49921.1"/>
    <property type="molecule type" value="Genomic_DNA"/>
</dbReference>
<dbReference type="PANTHER" id="PTHR48111:SF4">
    <property type="entry name" value="DNA-BINDING DUAL TRANSCRIPTIONAL REGULATOR OMPR"/>
    <property type="match status" value="1"/>
</dbReference>
<dbReference type="CDD" id="cd00383">
    <property type="entry name" value="trans_reg_C"/>
    <property type="match status" value="1"/>
</dbReference>
<evidence type="ECO:0000256" key="7">
    <source>
        <dbReference type="PROSITE-ProRule" id="PRU01091"/>
    </source>
</evidence>
<evidence type="ECO:0000313" key="11">
    <source>
        <dbReference type="Proteomes" id="UP000249185"/>
    </source>
</evidence>
<dbReference type="SUPFAM" id="SSF52172">
    <property type="entry name" value="CheY-like"/>
    <property type="match status" value="1"/>
</dbReference>
<dbReference type="PROSITE" id="PS50110">
    <property type="entry name" value="RESPONSE_REGULATORY"/>
    <property type="match status" value="1"/>
</dbReference>
<name>A0A2W5N8Y0_RHOSU</name>
<dbReference type="Gene3D" id="6.10.250.690">
    <property type="match status" value="1"/>
</dbReference>
<sequence length="239" mass="26694">MTTTRPLVLILEDDADLAALLVRTFREHGFEAESVGLTRDFERRLAQVRPALCVLDMNLPDGPALDVMGRKLRAEAIPVIAMSGVWTEVSDRVLGLESGADDYLLKPVNPRELVARVRAVLRRAEAAGEADDRLARFGGWTADFRGHRLIAPDAEEIELSAGEVRLLRALALRPRRVQTRETLMEDAGSAAFDRGVDVRISRLRVKLREDPRNPKIIKTIYGAGYMFAPSVEWIRRAEA</sequence>
<feature type="DNA-binding region" description="OmpR/PhoB-type" evidence="7">
    <location>
        <begin position="132"/>
        <end position="229"/>
    </location>
</feature>
<dbReference type="Pfam" id="PF00072">
    <property type="entry name" value="Response_reg"/>
    <property type="match status" value="1"/>
</dbReference>
<dbReference type="GO" id="GO:0000976">
    <property type="term" value="F:transcription cis-regulatory region binding"/>
    <property type="evidence" value="ECO:0007669"/>
    <property type="project" value="TreeGrafter"/>
</dbReference>
<proteinExistence type="predicted"/>
<dbReference type="InterPro" id="IPR011006">
    <property type="entry name" value="CheY-like_superfamily"/>
</dbReference>
<evidence type="ECO:0000256" key="1">
    <source>
        <dbReference type="ARBA" id="ARBA00022553"/>
    </source>
</evidence>